<evidence type="ECO:0000313" key="3">
    <source>
        <dbReference type="Proteomes" id="UP001434883"/>
    </source>
</evidence>
<proteinExistence type="predicted"/>
<sequence length="86" mass="9700">LNVDNLLLSLNHQAMWSQPQDSWLLGLSVCCNTARWSVARWERTLTAQTIISLEVPQEDREEETGPLPVTSFSHDSRSCEGITDKS</sequence>
<evidence type="ECO:0000313" key="2">
    <source>
        <dbReference type="EMBL" id="MEQ2194499.1"/>
    </source>
</evidence>
<gene>
    <name evidence="2" type="ORF">XENOCAPTIV_030169</name>
</gene>
<name>A0ABV0QFC0_9TELE</name>
<protein>
    <submittedName>
        <fullName evidence="2">Uncharacterized protein</fullName>
    </submittedName>
</protein>
<feature type="region of interest" description="Disordered" evidence="1">
    <location>
        <begin position="56"/>
        <end position="86"/>
    </location>
</feature>
<dbReference type="EMBL" id="JAHRIN010009319">
    <property type="protein sequence ID" value="MEQ2194499.1"/>
    <property type="molecule type" value="Genomic_DNA"/>
</dbReference>
<comment type="caution">
    <text evidence="2">The sequence shown here is derived from an EMBL/GenBank/DDBJ whole genome shotgun (WGS) entry which is preliminary data.</text>
</comment>
<feature type="non-terminal residue" evidence="2">
    <location>
        <position position="1"/>
    </location>
</feature>
<feature type="compositionally biased region" description="Basic and acidic residues" evidence="1">
    <location>
        <begin position="74"/>
        <end position="86"/>
    </location>
</feature>
<evidence type="ECO:0000256" key="1">
    <source>
        <dbReference type="SAM" id="MobiDB-lite"/>
    </source>
</evidence>
<organism evidence="2 3">
    <name type="scientific">Xenoophorus captivus</name>
    <dbReference type="NCBI Taxonomy" id="1517983"/>
    <lineage>
        <taxon>Eukaryota</taxon>
        <taxon>Metazoa</taxon>
        <taxon>Chordata</taxon>
        <taxon>Craniata</taxon>
        <taxon>Vertebrata</taxon>
        <taxon>Euteleostomi</taxon>
        <taxon>Actinopterygii</taxon>
        <taxon>Neopterygii</taxon>
        <taxon>Teleostei</taxon>
        <taxon>Neoteleostei</taxon>
        <taxon>Acanthomorphata</taxon>
        <taxon>Ovalentaria</taxon>
        <taxon>Atherinomorphae</taxon>
        <taxon>Cyprinodontiformes</taxon>
        <taxon>Goodeidae</taxon>
        <taxon>Xenoophorus</taxon>
    </lineage>
</organism>
<reference evidence="2 3" key="1">
    <citation type="submission" date="2021-06" db="EMBL/GenBank/DDBJ databases">
        <authorList>
            <person name="Palmer J.M."/>
        </authorList>
    </citation>
    <scope>NUCLEOTIDE SEQUENCE [LARGE SCALE GENOMIC DNA]</scope>
    <source>
        <strain evidence="2 3">XC_2019</strain>
        <tissue evidence="2">Muscle</tissue>
    </source>
</reference>
<keyword evidence="3" id="KW-1185">Reference proteome</keyword>
<dbReference type="Proteomes" id="UP001434883">
    <property type="component" value="Unassembled WGS sequence"/>
</dbReference>
<accession>A0ABV0QFC0</accession>